<feature type="compositionally biased region" description="Low complexity" evidence="1">
    <location>
        <begin position="66"/>
        <end position="82"/>
    </location>
</feature>
<dbReference type="VEuPathDB" id="FungiDB:RhiirFUN_026313"/>
<name>A0A2I1GLK8_9GLOM</name>
<dbReference type="VEuPathDB" id="FungiDB:RhiirA1_412503"/>
<comment type="caution">
    <text evidence="2">The sequence shown here is derived from an EMBL/GenBank/DDBJ whole genome shotgun (WGS) entry which is preliminary data.</text>
</comment>
<reference evidence="2 3" key="1">
    <citation type="submission" date="2015-10" db="EMBL/GenBank/DDBJ databases">
        <title>Genome analyses suggest a sexual origin of heterokaryosis in a supposedly ancient asexual fungus.</title>
        <authorList>
            <person name="Ropars J."/>
            <person name="Sedzielewska K."/>
            <person name="Noel J."/>
            <person name="Charron P."/>
            <person name="Farinelli L."/>
            <person name="Marton T."/>
            <person name="Kruger M."/>
            <person name="Pelin A."/>
            <person name="Brachmann A."/>
            <person name="Corradi N."/>
        </authorList>
    </citation>
    <scope>NUCLEOTIDE SEQUENCE [LARGE SCALE GENOMIC DNA]</scope>
    <source>
        <strain evidence="2 3">A4</strain>
    </source>
</reference>
<evidence type="ECO:0000313" key="3">
    <source>
        <dbReference type="Proteomes" id="UP000234323"/>
    </source>
</evidence>
<keyword evidence="3" id="KW-1185">Reference proteome</keyword>
<proteinExistence type="predicted"/>
<evidence type="ECO:0000256" key="1">
    <source>
        <dbReference type="SAM" id="MobiDB-lite"/>
    </source>
</evidence>
<gene>
    <name evidence="2" type="ORF">RhiirA4_403510</name>
</gene>
<feature type="compositionally biased region" description="Polar residues" evidence="1">
    <location>
        <begin position="89"/>
        <end position="116"/>
    </location>
</feature>
<evidence type="ECO:0000313" key="2">
    <source>
        <dbReference type="EMBL" id="PKY47519.1"/>
    </source>
</evidence>
<sequence length="171" mass="18946">MKCQTRVKLGLKDLQKTQNKDQQTIEKIKKAENVQTVTQNIFTMTKELMKPAVARHFTKVVISWRTSPQTTTSPPTSTSSTTGVKRPNTEGSTSNPNKKQKSAQTNTTSQASQIRQKITAPKVTKSVRTGQTNKRTGGSGGNRNNGVRLAKIARNKNNEKNLYVPPPRRAK</sequence>
<dbReference type="VEuPathDB" id="FungiDB:FUN_001631"/>
<accession>A0A2I1GLK8</accession>
<dbReference type="Proteomes" id="UP000234323">
    <property type="component" value="Unassembled WGS sequence"/>
</dbReference>
<feature type="region of interest" description="Disordered" evidence="1">
    <location>
        <begin position="66"/>
        <end position="148"/>
    </location>
</feature>
<protein>
    <submittedName>
        <fullName evidence="2">Uncharacterized protein</fullName>
    </submittedName>
</protein>
<dbReference type="EMBL" id="LLXI01000552">
    <property type="protein sequence ID" value="PKY47519.1"/>
    <property type="molecule type" value="Genomic_DNA"/>
</dbReference>
<dbReference type="AlphaFoldDB" id="A0A2I1GLK8"/>
<organism evidence="2 3">
    <name type="scientific">Rhizophagus irregularis</name>
    <dbReference type="NCBI Taxonomy" id="588596"/>
    <lineage>
        <taxon>Eukaryota</taxon>
        <taxon>Fungi</taxon>
        <taxon>Fungi incertae sedis</taxon>
        <taxon>Mucoromycota</taxon>
        <taxon>Glomeromycotina</taxon>
        <taxon>Glomeromycetes</taxon>
        <taxon>Glomerales</taxon>
        <taxon>Glomeraceae</taxon>
        <taxon>Rhizophagus</taxon>
    </lineage>
</organism>